<dbReference type="Pfam" id="PF01522">
    <property type="entry name" value="Polysacc_deac_1"/>
    <property type="match status" value="1"/>
</dbReference>
<comment type="caution">
    <text evidence="3">The sequence shown here is derived from an EMBL/GenBank/DDBJ whole genome shotgun (WGS) entry which is preliminary data.</text>
</comment>
<evidence type="ECO:0000313" key="4">
    <source>
        <dbReference type="Proteomes" id="UP000075320"/>
    </source>
</evidence>
<reference evidence="3 4" key="1">
    <citation type="submission" date="2016-03" db="EMBL/GenBank/DDBJ databases">
        <authorList>
            <person name="Ploux O."/>
        </authorList>
    </citation>
    <scope>NUCLEOTIDE SEQUENCE [LARGE SCALE GENOMIC DNA]</scope>
    <source>
        <strain evidence="3 4">R0</strain>
    </source>
</reference>
<accession>A0A150WHN7</accession>
<sequence length="524" mass="60017">MGKKKNLLVNGLVALSMVAPHFAAAQSKAIERPPQFVLLAFDGSYNNDVWQYSRDFSKSYKAKTGADVKFTFFINPSYLLTEEWSSKRHYHAPHKEKAGTSNIGWGDNNKDVALRVDQMNEAFYEGHEIASHTVGHYNGQTWTERQWVSEFAQFDDIIKNLFTYNNMGTTPNGYIDLLFQKDDVVGFRAPQLGFNDNLYRVMSTYDMKKNENGDKVSRFVYDTSQADKEDYWPKKNAYGIWNFPLGQIKEPGAARKWISMDYNFCFRDSARVLSEEPKTLEKTALKANGKVIRNSDRSCLNVISDAQKKKVKANMMNLYRAYFARNYNGNRAPIHIGHHFSSWMSGAYLETFFEFANEVCAKPEVKCVTYKELYQFMNNKSKAYIEALQAGNFSNVDGRQNKSLQLARHLDLSIKAENKGDMLSFSLEGKDADLKGLTKILTVADKTREFDGNVKLEDLRKELQGQENAVVRIAIKDRLKKEIATSTHQLEHIGTADEKIHLENMEDDWIKGDMPGAHKDEHNH</sequence>
<name>A0A150WHN7_BDEBC</name>
<evidence type="ECO:0000256" key="1">
    <source>
        <dbReference type="SAM" id="SignalP"/>
    </source>
</evidence>
<dbReference type="InterPro" id="IPR052740">
    <property type="entry name" value="CE4"/>
</dbReference>
<organism evidence="3 4">
    <name type="scientific">Bdellovibrio bacteriovorus</name>
    <dbReference type="NCBI Taxonomy" id="959"/>
    <lineage>
        <taxon>Bacteria</taxon>
        <taxon>Pseudomonadati</taxon>
        <taxon>Bdellovibrionota</taxon>
        <taxon>Bdellovibrionia</taxon>
        <taxon>Bdellovibrionales</taxon>
        <taxon>Pseudobdellovibrionaceae</taxon>
        <taxon>Bdellovibrio</taxon>
    </lineage>
</organism>
<dbReference type="RefSeq" id="WP_061836451.1">
    <property type="nucleotide sequence ID" value="NZ_LUKE01000005.1"/>
</dbReference>
<proteinExistence type="predicted"/>
<dbReference type="InterPro" id="IPR002509">
    <property type="entry name" value="NODB_dom"/>
</dbReference>
<evidence type="ECO:0000259" key="2">
    <source>
        <dbReference type="Pfam" id="PF01522"/>
    </source>
</evidence>
<feature type="signal peptide" evidence="1">
    <location>
        <begin position="1"/>
        <end position="25"/>
    </location>
</feature>
<gene>
    <name evidence="3" type="ORF">AZI86_16795</name>
</gene>
<dbReference type="SUPFAM" id="SSF88713">
    <property type="entry name" value="Glycoside hydrolase/deacetylase"/>
    <property type="match status" value="1"/>
</dbReference>
<dbReference type="Gene3D" id="3.20.20.370">
    <property type="entry name" value="Glycoside hydrolase/deacetylase"/>
    <property type="match status" value="1"/>
</dbReference>
<feature type="chain" id="PRO_5007572567" description="NodB homology domain-containing protein" evidence="1">
    <location>
        <begin position="26"/>
        <end position="524"/>
    </location>
</feature>
<dbReference type="EMBL" id="LUKE01000005">
    <property type="protein sequence ID" value="KYG62490.1"/>
    <property type="molecule type" value="Genomic_DNA"/>
</dbReference>
<dbReference type="GO" id="GO:0016810">
    <property type="term" value="F:hydrolase activity, acting on carbon-nitrogen (but not peptide) bonds"/>
    <property type="evidence" value="ECO:0007669"/>
    <property type="project" value="InterPro"/>
</dbReference>
<dbReference type="GO" id="GO:0005975">
    <property type="term" value="P:carbohydrate metabolic process"/>
    <property type="evidence" value="ECO:0007669"/>
    <property type="project" value="InterPro"/>
</dbReference>
<feature type="domain" description="NodB homology" evidence="2">
    <location>
        <begin position="32"/>
        <end position="165"/>
    </location>
</feature>
<dbReference type="Proteomes" id="UP000075320">
    <property type="component" value="Unassembled WGS sequence"/>
</dbReference>
<keyword evidence="1" id="KW-0732">Signal</keyword>
<keyword evidence="4" id="KW-1185">Reference proteome</keyword>
<dbReference type="PANTHER" id="PTHR45985">
    <property type="match status" value="1"/>
</dbReference>
<dbReference type="InterPro" id="IPR011330">
    <property type="entry name" value="Glyco_hydro/deAcase_b/a-brl"/>
</dbReference>
<protein>
    <recommendedName>
        <fullName evidence="2">NodB homology domain-containing protein</fullName>
    </recommendedName>
</protein>
<dbReference type="AlphaFoldDB" id="A0A150WHN7"/>
<evidence type="ECO:0000313" key="3">
    <source>
        <dbReference type="EMBL" id="KYG62490.1"/>
    </source>
</evidence>
<dbReference type="PANTHER" id="PTHR45985:SF3">
    <property type="entry name" value="CHITIN DEACETYLASE-LIKE 4"/>
    <property type="match status" value="1"/>
</dbReference>
<dbReference type="OrthoDB" id="438898at2"/>